<keyword evidence="4" id="KW-0238">DNA-binding</keyword>
<evidence type="ECO:0000259" key="6">
    <source>
        <dbReference type="Pfam" id="PF00717"/>
    </source>
</evidence>
<name>A0A1H3FHL0_9PROT</name>
<proteinExistence type="predicted"/>
<evidence type="ECO:0000256" key="4">
    <source>
        <dbReference type="ARBA" id="ARBA00023125"/>
    </source>
</evidence>
<dbReference type="SUPFAM" id="SSF51306">
    <property type="entry name" value="LexA/Signal peptidase"/>
    <property type="match status" value="1"/>
</dbReference>
<evidence type="ECO:0000256" key="3">
    <source>
        <dbReference type="ARBA" id="ARBA00023015"/>
    </source>
</evidence>
<organism evidence="7 8">
    <name type="scientific">Nitrosomonas halophila</name>
    <dbReference type="NCBI Taxonomy" id="44576"/>
    <lineage>
        <taxon>Bacteria</taxon>
        <taxon>Pseudomonadati</taxon>
        <taxon>Pseudomonadota</taxon>
        <taxon>Betaproteobacteria</taxon>
        <taxon>Nitrosomonadales</taxon>
        <taxon>Nitrosomonadaceae</taxon>
        <taxon>Nitrosomonas</taxon>
    </lineage>
</organism>
<dbReference type="PANTHER" id="PTHR40661:SF3">
    <property type="entry name" value="FELS-1 PROPHAGE TRANSCRIPTIONAL REGULATOR"/>
    <property type="match status" value="1"/>
</dbReference>
<dbReference type="InterPro" id="IPR036388">
    <property type="entry name" value="WH-like_DNA-bd_sf"/>
</dbReference>
<reference evidence="7 8" key="1">
    <citation type="submission" date="2016-10" db="EMBL/GenBank/DDBJ databases">
        <authorList>
            <person name="de Groot N.N."/>
        </authorList>
    </citation>
    <scope>NUCLEOTIDE SEQUENCE [LARGE SCALE GENOMIC DNA]</scope>
    <source>
        <strain evidence="7 8">Nm1</strain>
    </source>
</reference>
<dbReference type="GO" id="GO:0003677">
    <property type="term" value="F:DNA binding"/>
    <property type="evidence" value="ECO:0007669"/>
    <property type="project" value="UniProtKB-KW"/>
</dbReference>
<keyword evidence="2" id="KW-0378">Hydrolase</keyword>
<dbReference type="CDD" id="cd06529">
    <property type="entry name" value="S24_LexA-like"/>
    <property type="match status" value="1"/>
</dbReference>
<sequence length="251" mass="28203">MSTEWFSAADLAKLGAELVAKLPTTERGALRHAKQNLWEKKVVDAKGGKGGKKSVFRPPDEILKRIYLFMLDNPYFLDSGQKGIPAEDYARHKENILVARRAKSSSGSPAGLNDFVLVPRYDVRASAGHGEMVHSEQIVDHLAFRKSWVRSELGCTEKDLALITVKGDSMEPTLSQNDLILIDMSKNLISDNAVYVLQYDGSLWVKRIQRKINGSVIIKSDNPEYEIEELDEEQARSLKVLGMVVWYGRKI</sequence>
<evidence type="ECO:0000313" key="7">
    <source>
        <dbReference type="EMBL" id="SDX89634.1"/>
    </source>
</evidence>
<keyword evidence="1" id="KW-0645">Protease</keyword>
<keyword evidence="3" id="KW-0805">Transcription regulation</keyword>
<dbReference type="AlphaFoldDB" id="A0A1H3FHL0"/>
<dbReference type="InterPro" id="IPR019756">
    <property type="entry name" value="Pept_S26A_signal_pept_1_Ser-AS"/>
</dbReference>
<dbReference type="OrthoDB" id="7011085at2"/>
<dbReference type="Gene3D" id="1.10.10.10">
    <property type="entry name" value="Winged helix-like DNA-binding domain superfamily/Winged helix DNA-binding domain"/>
    <property type="match status" value="1"/>
</dbReference>
<evidence type="ECO:0000256" key="5">
    <source>
        <dbReference type="ARBA" id="ARBA00023163"/>
    </source>
</evidence>
<dbReference type="InterPro" id="IPR039418">
    <property type="entry name" value="LexA-like"/>
</dbReference>
<dbReference type="Pfam" id="PF00717">
    <property type="entry name" value="Peptidase_S24"/>
    <property type="match status" value="1"/>
</dbReference>
<dbReference type="GO" id="GO:0006508">
    <property type="term" value="P:proteolysis"/>
    <property type="evidence" value="ECO:0007669"/>
    <property type="project" value="UniProtKB-KW"/>
</dbReference>
<dbReference type="InterPro" id="IPR015927">
    <property type="entry name" value="Peptidase_S24_S26A/B/C"/>
</dbReference>
<dbReference type="InterPro" id="IPR036286">
    <property type="entry name" value="LexA/Signal_pep-like_sf"/>
</dbReference>
<feature type="domain" description="Peptidase S24/S26A/S26B/S26C" evidence="6">
    <location>
        <begin position="124"/>
        <end position="245"/>
    </location>
</feature>
<gene>
    <name evidence="7" type="ORF">SAMN05421881_101177</name>
</gene>
<dbReference type="EMBL" id="FNOY01000011">
    <property type="protein sequence ID" value="SDX89634.1"/>
    <property type="molecule type" value="Genomic_DNA"/>
</dbReference>
<dbReference type="GO" id="GO:0004252">
    <property type="term" value="F:serine-type endopeptidase activity"/>
    <property type="evidence" value="ECO:0007669"/>
    <property type="project" value="InterPro"/>
</dbReference>
<keyword evidence="8" id="KW-1185">Reference proteome</keyword>
<evidence type="ECO:0000313" key="8">
    <source>
        <dbReference type="Proteomes" id="UP000198640"/>
    </source>
</evidence>
<accession>A0A1H3FHL0</accession>
<dbReference type="GO" id="GO:0016020">
    <property type="term" value="C:membrane"/>
    <property type="evidence" value="ECO:0007669"/>
    <property type="project" value="InterPro"/>
</dbReference>
<dbReference type="Proteomes" id="UP000198640">
    <property type="component" value="Unassembled WGS sequence"/>
</dbReference>
<evidence type="ECO:0000256" key="2">
    <source>
        <dbReference type="ARBA" id="ARBA00022801"/>
    </source>
</evidence>
<dbReference type="Gene3D" id="2.10.109.10">
    <property type="entry name" value="Umud Fragment, subunit A"/>
    <property type="match status" value="1"/>
</dbReference>
<evidence type="ECO:0000256" key="1">
    <source>
        <dbReference type="ARBA" id="ARBA00022670"/>
    </source>
</evidence>
<dbReference type="PROSITE" id="PS00501">
    <property type="entry name" value="SPASE_I_1"/>
    <property type="match status" value="1"/>
</dbReference>
<dbReference type="PANTHER" id="PTHR40661">
    <property type="match status" value="1"/>
</dbReference>
<keyword evidence="5" id="KW-0804">Transcription</keyword>
<dbReference type="STRING" id="44576.SAMN05421881_101177"/>
<protein>
    <submittedName>
        <fullName evidence="7">Peptidase S24-like</fullName>
    </submittedName>
</protein>